<keyword evidence="2" id="KW-1185">Reference proteome</keyword>
<proteinExistence type="predicted"/>
<dbReference type="EMBL" id="JAFBBU010000001">
    <property type="protein sequence ID" value="MBM7470975.1"/>
    <property type="molecule type" value="Genomic_DNA"/>
</dbReference>
<organism evidence="1 2">
    <name type="scientific">Subtercola frigoramans</name>
    <dbReference type="NCBI Taxonomy" id="120298"/>
    <lineage>
        <taxon>Bacteria</taxon>
        <taxon>Bacillati</taxon>
        <taxon>Actinomycetota</taxon>
        <taxon>Actinomycetes</taxon>
        <taxon>Micrococcales</taxon>
        <taxon>Microbacteriaceae</taxon>
        <taxon>Subtercola</taxon>
    </lineage>
</organism>
<evidence type="ECO:0000313" key="2">
    <source>
        <dbReference type="Proteomes" id="UP000776164"/>
    </source>
</evidence>
<name>A0ABS2L2J3_9MICO</name>
<comment type="caution">
    <text evidence="1">The sequence shown here is derived from an EMBL/GenBank/DDBJ whole genome shotgun (WGS) entry which is preliminary data.</text>
</comment>
<sequence>MAIIITLTLLGVLAAIAIVAAIIETVTDGYGHRSSEVRFNRLP</sequence>
<reference evidence="1 2" key="1">
    <citation type="submission" date="2021-01" db="EMBL/GenBank/DDBJ databases">
        <title>Sequencing the genomes of 1000 actinobacteria strains.</title>
        <authorList>
            <person name="Klenk H.-P."/>
        </authorList>
    </citation>
    <scope>NUCLEOTIDE SEQUENCE [LARGE SCALE GENOMIC DNA]</scope>
    <source>
        <strain evidence="1 2">DSM 13057</strain>
    </source>
</reference>
<dbReference type="RefSeq" id="WP_275576808.1">
    <property type="nucleotide sequence ID" value="NZ_BAAAHT010000017.1"/>
</dbReference>
<gene>
    <name evidence="1" type="ORF">JOE66_000609</name>
</gene>
<evidence type="ECO:0000313" key="1">
    <source>
        <dbReference type="EMBL" id="MBM7470975.1"/>
    </source>
</evidence>
<accession>A0ABS2L2J3</accession>
<dbReference type="Proteomes" id="UP000776164">
    <property type="component" value="Unassembled WGS sequence"/>
</dbReference>
<protein>
    <submittedName>
        <fullName evidence="1">Uncharacterized protein</fullName>
    </submittedName>
</protein>